<dbReference type="Proteomes" id="UP001157502">
    <property type="component" value="Chromosome 3"/>
</dbReference>
<evidence type="ECO:0000313" key="2">
    <source>
        <dbReference type="Proteomes" id="UP001157502"/>
    </source>
</evidence>
<evidence type="ECO:0000313" key="1">
    <source>
        <dbReference type="EMBL" id="KAJ8013816.1"/>
    </source>
</evidence>
<comment type="caution">
    <text evidence="1">The sequence shown here is derived from an EMBL/GenBank/DDBJ whole genome shotgun (WGS) entry which is preliminary data.</text>
</comment>
<proteinExistence type="predicted"/>
<gene>
    <name evidence="1" type="ORF">DPEC_G00033720</name>
</gene>
<dbReference type="EMBL" id="CM055730">
    <property type="protein sequence ID" value="KAJ8013816.1"/>
    <property type="molecule type" value="Genomic_DNA"/>
</dbReference>
<reference evidence="1" key="1">
    <citation type="submission" date="2021-05" db="EMBL/GenBank/DDBJ databases">
        <authorList>
            <person name="Pan Q."/>
            <person name="Jouanno E."/>
            <person name="Zahm M."/>
            <person name="Klopp C."/>
            <person name="Cabau C."/>
            <person name="Louis A."/>
            <person name="Berthelot C."/>
            <person name="Parey E."/>
            <person name="Roest Crollius H."/>
            <person name="Montfort J."/>
            <person name="Robinson-Rechavi M."/>
            <person name="Bouchez O."/>
            <person name="Lampietro C."/>
            <person name="Lopez Roques C."/>
            <person name="Donnadieu C."/>
            <person name="Postlethwait J."/>
            <person name="Bobe J."/>
            <person name="Dillon D."/>
            <person name="Chandos A."/>
            <person name="von Hippel F."/>
            <person name="Guiguen Y."/>
        </authorList>
    </citation>
    <scope>NUCLEOTIDE SEQUENCE</scope>
    <source>
        <strain evidence="1">YG-Jan2019</strain>
    </source>
</reference>
<keyword evidence="2" id="KW-1185">Reference proteome</keyword>
<protein>
    <submittedName>
        <fullName evidence="1">Uncharacterized protein</fullName>
    </submittedName>
</protein>
<sequence>MAGGQWGLSHQDSGCVDPADSSGLGEVANAPANLPRSRSVRTVPHQISVNTIEMDLEKEHSNLSKTSVSFLSWVVIIWGKTQSTLHSSSTYIQMRPKTDSALLLFLISSVFLSSCLPSSCVCSACSEERHLDERLL</sequence>
<name>A0ACC2HD17_DALPE</name>
<accession>A0ACC2HD17</accession>
<organism evidence="1 2">
    <name type="scientific">Dallia pectoralis</name>
    <name type="common">Alaska blackfish</name>
    <dbReference type="NCBI Taxonomy" id="75939"/>
    <lineage>
        <taxon>Eukaryota</taxon>
        <taxon>Metazoa</taxon>
        <taxon>Chordata</taxon>
        <taxon>Craniata</taxon>
        <taxon>Vertebrata</taxon>
        <taxon>Euteleostomi</taxon>
        <taxon>Actinopterygii</taxon>
        <taxon>Neopterygii</taxon>
        <taxon>Teleostei</taxon>
        <taxon>Protacanthopterygii</taxon>
        <taxon>Esociformes</taxon>
        <taxon>Umbridae</taxon>
        <taxon>Dallia</taxon>
    </lineage>
</organism>